<protein>
    <submittedName>
        <fullName evidence="3">Outer membrane protein beta-barrel domain-containing protein</fullName>
    </submittedName>
</protein>
<dbReference type="AlphaFoldDB" id="A0A1N6H1J1"/>
<sequence length="204" mass="22416">MGDQLLKHMKKLLLVIALGFIGISATQAQTKYLGGFGIRGGANLFNFGGSDVEENDYTNRVGFHAGIYTMMFATDRFAIEPGIYYSVKGTQNNDAVDSRAIFNYVDVPVLFRLYPSEGFNIFAGPQISFLASSKYEGDFFGSTISFEGDNAKETDLGLVFGVGYNLPKGFNVQGSYDYGMTPIFKNSDADVFNRGFKISLGYTF</sequence>
<gene>
    <name evidence="3" type="ORF">SAMN05444394_3473</name>
</gene>
<evidence type="ECO:0000313" key="3">
    <source>
        <dbReference type="EMBL" id="SIO13663.1"/>
    </source>
</evidence>
<dbReference type="Pfam" id="PF13505">
    <property type="entry name" value="OMP_b-brl"/>
    <property type="match status" value="1"/>
</dbReference>
<proteinExistence type="predicted"/>
<evidence type="ECO:0000259" key="2">
    <source>
        <dbReference type="Pfam" id="PF13505"/>
    </source>
</evidence>
<dbReference type="EMBL" id="FSRC01000003">
    <property type="protein sequence ID" value="SIO13663.1"/>
    <property type="molecule type" value="Genomic_DNA"/>
</dbReference>
<accession>A0A1N6H1J1</accession>
<dbReference type="InterPro" id="IPR027385">
    <property type="entry name" value="Beta-barrel_OMP"/>
</dbReference>
<organism evidence="3 4">
    <name type="scientific">Algoriphagus halophilus</name>
    <dbReference type="NCBI Taxonomy" id="226505"/>
    <lineage>
        <taxon>Bacteria</taxon>
        <taxon>Pseudomonadati</taxon>
        <taxon>Bacteroidota</taxon>
        <taxon>Cytophagia</taxon>
        <taxon>Cytophagales</taxon>
        <taxon>Cyclobacteriaceae</taxon>
        <taxon>Algoriphagus</taxon>
    </lineage>
</organism>
<dbReference type="Proteomes" id="UP000185221">
    <property type="component" value="Unassembled WGS sequence"/>
</dbReference>
<name>A0A1N6H1J1_9BACT</name>
<evidence type="ECO:0000256" key="1">
    <source>
        <dbReference type="ARBA" id="ARBA00022729"/>
    </source>
</evidence>
<keyword evidence="4" id="KW-1185">Reference proteome</keyword>
<reference evidence="4" key="1">
    <citation type="submission" date="2016-11" db="EMBL/GenBank/DDBJ databases">
        <authorList>
            <person name="Varghese N."/>
            <person name="Submissions S."/>
        </authorList>
    </citation>
    <scope>NUCLEOTIDE SEQUENCE [LARGE SCALE GENOMIC DNA]</scope>
    <source>
        <strain evidence="4">DSM 15292</strain>
    </source>
</reference>
<evidence type="ECO:0000313" key="4">
    <source>
        <dbReference type="Proteomes" id="UP000185221"/>
    </source>
</evidence>
<dbReference type="STRING" id="226505.SAMN05444394_3473"/>
<keyword evidence="1" id="KW-0732">Signal</keyword>
<feature type="domain" description="Outer membrane protein beta-barrel" evidence="2">
    <location>
        <begin position="16"/>
        <end position="204"/>
    </location>
</feature>